<feature type="non-terminal residue" evidence="2">
    <location>
        <position position="33"/>
    </location>
</feature>
<evidence type="ECO:0000256" key="1">
    <source>
        <dbReference type="SAM" id="Phobius"/>
    </source>
</evidence>
<keyword evidence="1" id="KW-0472">Membrane</keyword>
<comment type="caution">
    <text evidence="2">The sequence shown here is derived from an EMBL/GenBank/DDBJ whole genome shotgun (WGS) entry which is preliminary data.</text>
</comment>
<accession>X0ZCX9</accession>
<feature type="transmembrane region" description="Helical" evidence="1">
    <location>
        <begin position="12"/>
        <end position="32"/>
    </location>
</feature>
<sequence>MNEEITSEEKLMSLLSHLSILIPNIGVIAPIVI</sequence>
<reference evidence="2" key="1">
    <citation type="journal article" date="2014" name="Front. Microbiol.">
        <title>High frequency of phylogenetically diverse reductive dehalogenase-homologous genes in deep subseafloor sedimentary metagenomes.</title>
        <authorList>
            <person name="Kawai M."/>
            <person name="Futagami T."/>
            <person name="Toyoda A."/>
            <person name="Takaki Y."/>
            <person name="Nishi S."/>
            <person name="Hori S."/>
            <person name="Arai W."/>
            <person name="Tsubouchi T."/>
            <person name="Morono Y."/>
            <person name="Uchiyama I."/>
            <person name="Ito T."/>
            <person name="Fujiyama A."/>
            <person name="Inagaki F."/>
            <person name="Takami H."/>
        </authorList>
    </citation>
    <scope>NUCLEOTIDE SEQUENCE</scope>
    <source>
        <strain evidence="2">Expedition CK06-06</strain>
    </source>
</reference>
<dbReference type="EMBL" id="BART01002741">
    <property type="protein sequence ID" value="GAG67129.1"/>
    <property type="molecule type" value="Genomic_DNA"/>
</dbReference>
<organism evidence="2">
    <name type="scientific">marine sediment metagenome</name>
    <dbReference type="NCBI Taxonomy" id="412755"/>
    <lineage>
        <taxon>unclassified sequences</taxon>
        <taxon>metagenomes</taxon>
        <taxon>ecological metagenomes</taxon>
    </lineage>
</organism>
<proteinExistence type="predicted"/>
<protein>
    <submittedName>
        <fullName evidence="2">Uncharacterized protein</fullName>
    </submittedName>
</protein>
<evidence type="ECO:0000313" key="2">
    <source>
        <dbReference type="EMBL" id="GAG67129.1"/>
    </source>
</evidence>
<keyword evidence="1" id="KW-1133">Transmembrane helix</keyword>
<dbReference type="AlphaFoldDB" id="X0ZCX9"/>
<keyword evidence="1" id="KW-0812">Transmembrane</keyword>
<gene>
    <name evidence="2" type="ORF">S01H4_08114</name>
</gene>
<name>X0ZCX9_9ZZZZ</name>